<gene>
    <name evidence="2" type="ORF">ACHAXA_005199</name>
</gene>
<evidence type="ECO:0000313" key="3">
    <source>
        <dbReference type="Proteomes" id="UP001530377"/>
    </source>
</evidence>
<feature type="region of interest" description="Disordered" evidence="1">
    <location>
        <begin position="261"/>
        <end position="291"/>
    </location>
</feature>
<reference evidence="2 3" key="1">
    <citation type="submission" date="2024-10" db="EMBL/GenBank/DDBJ databases">
        <title>Updated reference genomes for cyclostephanoid diatoms.</title>
        <authorList>
            <person name="Roberts W.R."/>
            <person name="Alverson A.J."/>
        </authorList>
    </citation>
    <scope>NUCLEOTIDE SEQUENCE [LARGE SCALE GENOMIC DNA]</scope>
    <source>
        <strain evidence="2 3">AJA228-03</strain>
    </source>
</reference>
<feature type="compositionally biased region" description="Basic and acidic residues" evidence="1">
    <location>
        <begin position="261"/>
        <end position="278"/>
    </location>
</feature>
<dbReference type="Proteomes" id="UP001530377">
    <property type="component" value="Unassembled WGS sequence"/>
</dbReference>
<sequence>MGFIIFPTTQSTRLTFSSSYQNAMKLSLLLLLSVGLTDGFFTSIELDPLHMEKPGGDGYVPGGFTPKGWAAFKGAEKRDNAKKKPHFQSRSLVDYQRDLEAGKVRHLFPVMFAKERIQHKQLRPSDVPYEQRRGGKVSIFCLSHFTVRGRVRHCISNSLLSLQYDNSDVNVGYVPSGMSVHEWHEIQRTEKKQQKTKNFAAFGPTSFKSRSLQGFQEDLEKGKSKHLFPVMYAKERLKQGQIKAEDIPYMQRGGWWDNSDVKGTKNKKMWSETDKKMENLPSWLRQGPLAP</sequence>
<accession>A0ABD3RSR1</accession>
<proteinExistence type="predicted"/>
<dbReference type="AlphaFoldDB" id="A0ABD3RSR1"/>
<protein>
    <submittedName>
        <fullName evidence="2">Uncharacterized protein</fullName>
    </submittedName>
</protein>
<comment type="caution">
    <text evidence="2">The sequence shown here is derived from an EMBL/GenBank/DDBJ whole genome shotgun (WGS) entry which is preliminary data.</text>
</comment>
<dbReference type="EMBL" id="JALLPB020000171">
    <property type="protein sequence ID" value="KAL3815990.1"/>
    <property type="molecule type" value="Genomic_DNA"/>
</dbReference>
<evidence type="ECO:0000313" key="2">
    <source>
        <dbReference type="EMBL" id="KAL3815990.1"/>
    </source>
</evidence>
<name>A0ABD3RSR1_9STRA</name>
<organism evidence="2 3">
    <name type="scientific">Cyclostephanos tholiformis</name>
    <dbReference type="NCBI Taxonomy" id="382380"/>
    <lineage>
        <taxon>Eukaryota</taxon>
        <taxon>Sar</taxon>
        <taxon>Stramenopiles</taxon>
        <taxon>Ochrophyta</taxon>
        <taxon>Bacillariophyta</taxon>
        <taxon>Coscinodiscophyceae</taxon>
        <taxon>Thalassiosirophycidae</taxon>
        <taxon>Stephanodiscales</taxon>
        <taxon>Stephanodiscaceae</taxon>
        <taxon>Cyclostephanos</taxon>
    </lineage>
</organism>
<keyword evidence="3" id="KW-1185">Reference proteome</keyword>
<evidence type="ECO:0000256" key="1">
    <source>
        <dbReference type="SAM" id="MobiDB-lite"/>
    </source>
</evidence>